<keyword evidence="3" id="KW-1185">Reference proteome</keyword>
<name>A0ABT3PJR5_9BACT</name>
<dbReference type="SUPFAM" id="SSF52833">
    <property type="entry name" value="Thioredoxin-like"/>
    <property type="match status" value="1"/>
</dbReference>
<protein>
    <submittedName>
        <fullName evidence="2">Thioredoxin domain-containing protein</fullName>
    </submittedName>
</protein>
<dbReference type="Proteomes" id="UP001207918">
    <property type="component" value="Unassembled WGS sequence"/>
</dbReference>
<dbReference type="Pfam" id="PF13462">
    <property type="entry name" value="Thioredoxin_4"/>
    <property type="match status" value="1"/>
</dbReference>
<accession>A0ABT3PJR5</accession>
<evidence type="ECO:0000313" key="3">
    <source>
        <dbReference type="Proteomes" id="UP001207918"/>
    </source>
</evidence>
<comment type="caution">
    <text evidence="2">The sequence shown here is derived from an EMBL/GenBank/DDBJ whole genome shotgun (WGS) entry which is preliminary data.</text>
</comment>
<proteinExistence type="predicted"/>
<organism evidence="2 3">
    <name type="scientific">Fodinibius salsisoli</name>
    <dbReference type="NCBI Taxonomy" id="2820877"/>
    <lineage>
        <taxon>Bacteria</taxon>
        <taxon>Pseudomonadati</taxon>
        <taxon>Balneolota</taxon>
        <taxon>Balneolia</taxon>
        <taxon>Balneolales</taxon>
        <taxon>Balneolaceae</taxon>
        <taxon>Fodinibius</taxon>
    </lineage>
</organism>
<evidence type="ECO:0000259" key="1">
    <source>
        <dbReference type="Pfam" id="PF13462"/>
    </source>
</evidence>
<feature type="domain" description="Thioredoxin-like fold" evidence="1">
    <location>
        <begin position="8"/>
        <end position="165"/>
    </location>
</feature>
<dbReference type="EMBL" id="JAGGJA010000003">
    <property type="protein sequence ID" value="MCW9706166.1"/>
    <property type="molecule type" value="Genomic_DNA"/>
</dbReference>
<evidence type="ECO:0000313" key="2">
    <source>
        <dbReference type="EMBL" id="MCW9706166.1"/>
    </source>
</evidence>
<dbReference type="InterPro" id="IPR036249">
    <property type="entry name" value="Thioredoxin-like_sf"/>
</dbReference>
<gene>
    <name evidence="2" type="ORF">J6I44_04850</name>
</gene>
<dbReference type="Gene3D" id="3.40.30.10">
    <property type="entry name" value="Glutaredoxin"/>
    <property type="match status" value="2"/>
</dbReference>
<dbReference type="InterPro" id="IPR012336">
    <property type="entry name" value="Thioredoxin-like_fold"/>
</dbReference>
<reference evidence="2 3" key="1">
    <citation type="submission" date="2021-03" db="EMBL/GenBank/DDBJ databases">
        <title>Aliifodinibius sp. nov., a new bacterium isolated from saline soil.</title>
        <authorList>
            <person name="Galisteo C."/>
            <person name="De La Haba R."/>
            <person name="Sanchez-Porro C."/>
            <person name="Ventosa A."/>
        </authorList>
    </citation>
    <scope>NUCLEOTIDE SEQUENCE [LARGE SCALE GENOMIC DNA]</scope>
    <source>
        <strain evidence="2 3">1BSP15-2V2</strain>
    </source>
</reference>
<sequence>MDTTPFRQEMIIGNPQAPVRILMAASLSCGPCRDGFNQTSDLVSIYPEKVSLLLRFGESGEEKDDTNILSNSNYMIAYWQKHIQGLPDESDQTEQLLFNWYNKSDMDLELFKQQYPMAQVQKKFGLTSKHSQWMNKAGIKATPTFYINGYKLPREYQIEDLMGMIPSLAEEFVQEKMLNKK</sequence>
<dbReference type="RefSeq" id="WP_265764866.1">
    <property type="nucleotide sequence ID" value="NZ_JAGGJA010000003.1"/>
</dbReference>